<feature type="transmembrane region" description="Helical" evidence="1">
    <location>
        <begin position="27"/>
        <end position="46"/>
    </location>
</feature>
<reference evidence="2 3" key="1">
    <citation type="submission" date="2019-06" db="EMBL/GenBank/DDBJ databases">
        <title>Whole genome shotgun sequence of Streptomyces gardneri NBRC 12865.</title>
        <authorList>
            <person name="Hosoyama A."/>
            <person name="Uohara A."/>
            <person name="Ohji S."/>
            <person name="Ichikawa N."/>
        </authorList>
    </citation>
    <scope>NUCLEOTIDE SEQUENCE [LARGE SCALE GENOMIC DNA]</scope>
    <source>
        <strain evidence="2 3">NBRC 12865</strain>
    </source>
</reference>
<comment type="caution">
    <text evidence="2">The sequence shown here is derived from an EMBL/GenBank/DDBJ whole genome shotgun (WGS) entry which is preliminary data.</text>
</comment>
<dbReference type="EMBL" id="BJMN01000027">
    <property type="protein sequence ID" value="GEB58650.1"/>
    <property type="molecule type" value="Genomic_DNA"/>
</dbReference>
<protein>
    <recommendedName>
        <fullName evidence="4">YcxB-like protein domain-containing protein</fullName>
    </recommendedName>
</protein>
<evidence type="ECO:0000313" key="3">
    <source>
        <dbReference type="Proteomes" id="UP000315226"/>
    </source>
</evidence>
<evidence type="ECO:0000256" key="1">
    <source>
        <dbReference type="SAM" id="Phobius"/>
    </source>
</evidence>
<evidence type="ECO:0000313" key="2">
    <source>
        <dbReference type="EMBL" id="GEB58650.1"/>
    </source>
</evidence>
<dbReference type="Proteomes" id="UP000315226">
    <property type="component" value="Unassembled WGS sequence"/>
</dbReference>
<evidence type="ECO:0008006" key="4">
    <source>
        <dbReference type="Google" id="ProtNLM"/>
    </source>
</evidence>
<feature type="transmembrane region" description="Helical" evidence="1">
    <location>
        <begin position="58"/>
        <end position="80"/>
    </location>
</feature>
<keyword evidence="3" id="KW-1185">Reference proteome</keyword>
<organism evidence="2 3">
    <name type="scientific">Streptomyces gardneri</name>
    <dbReference type="NCBI Taxonomy" id="66892"/>
    <lineage>
        <taxon>Bacteria</taxon>
        <taxon>Bacillati</taxon>
        <taxon>Actinomycetota</taxon>
        <taxon>Actinomycetes</taxon>
        <taxon>Kitasatosporales</taxon>
        <taxon>Streptomycetaceae</taxon>
        <taxon>Streptomyces</taxon>
    </lineage>
</organism>
<proteinExistence type="predicted"/>
<accession>A0A4Y3RRX4</accession>
<keyword evidence="1" id="KW-0812">Transmembrane</keyword>
<sequence length="168" mass="18377">MEVVYTPTREDLVDAVRVQLRYGLFRWLRWVLPAAAVLAFLTVGLMMTGPGGAETGPLALMVSLGLVAAVLVPAMPRLVARLMFPMIERQGEHRASVDETGVRWVTGQSEVVGRWQLMARYAETPTQFVLLSADKSGAGVGALPKRAFADPADVDRLRTVLDRNAARM</sequence>
<keyword evidence="1" id="KW-0472">Membrane</keyword>
<name>A0A4Y3RRX4_9ACTN</name>
<dbReference type="AlphaFoldDB" id="A0A4Y3RRX4"/>
<keyword evidence="1" id="KW-1133">Transmembrane helix</keyword>
<gene>
    <name evidence="2" type="ORF">SGA01_42550</name>
</gene>